<proteinExistence type="predicted"/>
<dbReference type="InParanoid" id="A0A0V1BEM0"/>
<dbReference type="Proteomes" id="UP000054776">
    <property type="component" value="Unassembled WGS sequence"/>
</dbReference>
<evidence type="ECO:0000313" key="2">
    <source>
        <dbReference type="EMBL" id="KRY35385.1"/>
    </source>
</evidence>
<name>A0A0V1BEM0_TRISP</name>
<keyword evidence="1" id="KW-0472">Membrane</keyword>
<keyword evidence="1" id="KW-1133">Transmembrane helix</keyword>
<dbReference type="AlphaFoldDB" id="A0A0V1BEM0"/>
<comment type="caution">
    <text evidence="2">The sequence shown here is derived from an EMBL/GenBank/DDBJ whole genome shotgun (WGS) entry which is preliminary data.</text>
</comment>
<gene>
    <name evidence="2" type="ORF">T01_16036</name>
</gene>
<protein>
    <submittedName>
        <fullName evidence="2">Uncharacterized protein</fullName>
    </submittedName>
</protein>
<accession>A0A0V1BEM0</accession>
<organism evidence="2 3">
    <name type="scientific">Trichinella spiralis</name>
    <name type="common">Trichina worm</name>
    <dbReference type="NCBI Taxonomy" id="6334"/>
    <lineage>
        <taxon>Eukaryota</taxon>
        <taxon>Metazoa</taxon>
        <taxon>Ecdysozoa</taxon>
        <taxon>Nematoda</taxon>
        <taxon>Enoplea</taxon>
        <taxon>Dorylaimia</taxon>
        <taxon>Trichinellida</taxon>
        <taxon>Trichinellidae</taxon>
        <taxon>Trichinella</taxon>
    </lineage>
</organism>
<keyword evidence="1" id="KW-0812">Transmembrane</keyword>
<reference evidence="2 3" key="1">
    <citation type="submission" date="2015-01" db="EMBL/GenBank/DDBJ databases">
        <title>Evolution of Trichinella species and genotypes.</title>
        <authorList>
            <person name="Korhonen P.K."/>
            <person name="Edoardo P."/>
            <person name="Giuseppe L.R."/>
            <person name="Gasser R.B."/>
        </authorList>
    </citation>
    <scope>NUCLEOTIDE SEQUENCE [LARGE SCALE GENOMIC DNA]</scope>
    <source>
        <strain evidence="2">ISS3</strain>
    </source>
</reference>
<sequence>MQLSAHRLLISHGLVLGLLANYLLLRLAKRDRITRFGSKLIVQLRLNKFARFDLVRQYL</sequence>
<evidence type="ECO:0000256" key="1">
    <source>
        <dbReference type="SAM" id="Phobius"/>
    </source>
</evidence>
<feature type="transmembrane region" description="Helical" evidence="1">
    <location>
        <begin position="6"/>
        <end position="25"/>
    </location>
</feature>
<evidence type="ECO:0000313" key="3">
    <source>
        <dbReference type="Proteomes" id="UP000054776"/>
    </source>
</evidence>
<keyword evidence="3" id="KW-1185">Reference proteome</keyword>
<dbReference type="EMBL" id="JYDH01000054">
    <property type="protein sequence ID" value="KRY35385.1"/>
    <property type="molecule type" value="Genomic_DNA"/>
</dbReference>